<sequence length="338" mass="35899">MSPLPSSNAVDVLIVGAGAAGLSAALALARARRSTVVFDSGVFRNKPAKRLHNLLTWDHQDPANLRAAARKELLEGRYNTTQWVSKVVTSLSKQSDGKFKAVDASGAEWFGDRLVLATGVKDMFPDIPGFAECWGKSIHHCMFCHGFEETGAASAGVLATELLSNREMCVMLASMARQFVGSIVIYTNGSEEVAAEIQSVLPTTALNYTIDTRKISKVAPVRAEDEEGSVGGITLYFPDDDSTTHAFLAYHPRTSANVGGFEELGLELSSSGGEIKTSGPFQETNVPGCYAVGDVGNPMKALVMAMAAGSVMGPAIVHSLIKEGNTGAWEPKVSDHSF</sequence>
<comment type="similarity">
    <text evidence="1">Belongs to the class-II pyridine nucleotide-disulfide oxidoreductase family.</text>
</comment>
<feature type="domain" description="FAD/NAD(P)-binding" evidence="4">
    <location>
        <begin position="11"/>
        <end position="308"/>
    </location>
</feature>
<keyword evidence="6" id="KW-1185">Reference proteome</keyword>
<dbReference type="EMBL" id="JAUJDW010000005">
    <property type="protein sequence ID" value="KAK0662675.1"/>
    <property type="molecule type" value="Genomic_DNA"/>
</dbReference>
<evidence type="ECO:0000256" key="1">
    <source>
        <dbReference type="ARBA" id="ARBA00009333"/>
    </source>
</evidence>
<reference evidence="5" key="1">
    <citation type="submission" date="2023-06" db="EMBL/GenBank/DDBJ databases">
        <title>Multi-omics analyses reveal the molecular pathogenesis toolkit of Lasiodiplodia hormozganensis, a cross-kingdom pathogen.</title>
        <authorList>
            <person name="Felix C."/>
            <person name="Meneses R."/>
            <person name="Goncalves M.F.M."/>
            <person name="Tilleman L."/>
            <person name="Duarte A.S."/>
            <person name="Jorrin-Novo J.V."/>
            <person name="Van De Peer Y."/>
            <person name="Deforce D."/>
            <person name="Van Nieuwerburgh F."/>
            <person name="Esteves A.C."/>
            <person name="Alves A."/>
        </authorList>
    </citation>
    <scope>NUCLEOTIDE SEQUENCE</scope>
    <source>
        <strain evidence="5">CBS 339.90</strain>
    </source>
</reference>
<dbReference type="InterPro" id="IPR050097">
    <property type="entry name" value="Ferredoxin-NADP_redctase_2"/>
</dbReference>
<evidence type="ECO:0000313" key="5">
    <source>
        <dbReference type="EMBL" id="KAK0662675.1"/>
    </source>
</evidence>
<dbReference type="Gene3D" id="3.50.50.60">
    <property type="entry name" value="FAD/NAD(P)-binding domain"/>
    <property type="match status" value="2"/>
</dbReference>
<dbReference type="AlphaFoldDB" id="A0AA40D4D3"/>
<dbReference type="Proteomes" id="UP001175001">
    <property type="component" value="Unassembled WGS sequence"/>
</dbReference>
<accession>A0AA40D4D3</accession>
<name>A0AA40D4D3_9PEZI</name>
<evidence type="ECO:0000259" key="4">
    <source>
        <dbReference type="Pfam" id="PF07992"/>
    </source>
</evidence>
<dbReference type="Pfam" id="PF07992">
    <property type="entry name" value="Pyr_redox_2"/>
    <property type="match status" value="1"/>
</dbReference>
<comment type="caution">
    <text evidence="5">The sequence shown here is derived from an EMBL/GenBank/DDBJ whole genome shotgun (WGS) entry which is preliminary data.</text>
</comment>
<dbReference type="PANTHER" id="PTHR48105">
    <property type="entry name" value="THIOREDOXIN REDUCTASE 1-RELATED-RELATED"/>
    <property type="match status" value="1"/>
</dbReference>
<protein>
    <submittedName>
        <fullName evidence="5">Thioredoxin reductase gliT</fullName>
    </submittedName>
</protein>
<evidence type="ECO:0000256" key="2">
    <source>
        <dbReference type="ARBA" id="ARBA00022630"/>
    </source>
</evidence>
<dbReference type="GO" id="GO:0016491">
    <property type="term" value="F:oxidoreductase activity"/>
    <property type="evidence" value="ECO:0007669"/>
    <property type="project" value="UniProtKB-KW"/>
</dbReference>
<dbReference type="SUPFAM" id="SSF51905">
    <property type="entry name" value="FAD/NAD(P)-binding domain"/>
    <property type="match status" value="1"/>
</dbReference>
<keyword evidence="2" id="KW-0285">Flavoprotein</keyword>
<proteinExistence type="inferred from homology"/>
<evidence type="ECO:0000313" key="6">
    <source>
        <dbReference type="Proteomes" id="UP001175001"/>
    </source>
</evidence>
<evidence type="ECO:0000256" key="3">
    <source>
        <dbReference type="ARBA" id="ARBA00023002"/>
    </source>
</evidence>
<organism evidence="5 6">
    <name type="scientific">Lasiodiplodia hormozganensis</name>
    <dbReference type="NCBI Taxonomy" id="869390"/>
    <lineage>
        <taxon>Eukaryota</taxon>
        <taxon>Fungi</taxon>
        <taxon>Dikarya</taxon>
        <taxon>Ascomycota</taxon>
        <taxon>Pezizomycotina</taxon>
        <taxon>Dothideomycetes</taxon>
        <taxon>Dothideomycetes incertae sedis</taxon>
        <taxon>Botryosphaeriales</taxon>
        <taxon>Botryosphaeriaceae</taxon>
        <taxon>Lasiodiplodia</taxon>
    </lineage>
</organism>
<dbReference type="InterPro" id="IPR023753">
    <property type="entry name" value="FAD/NAD-binding_dom"/>
</dbReference>
<gene>
    <name evidence="5" type="primary">gliT</name>
    <name evidence="5" type="ORF">DIS24_g1757</name>
</gene>
<dbReference type="PRINTS" id="PR00368">
    <property type="entry name" value="FADPNR"/>
</dbReference>
<dbReference type="PRINTS" id="PR00469">
    <property type="entry name" value="PNDRDTASEII"/>
</dbReference>
<dbReference type="InterPro" id="IPR036188">
    <property type="entry name" value="FAD/NAD-bd_sf"/>
</dbReference>
<dbReference type="GO" id="GO:0097237">
    <property type="term" value="P:cellular response to toxic substance"/>
    <property type="evidence" value="ECO:0007669"/>
    <property type="project" value="UniProtKB-ARBA"/>
</dbReference>
<keyword evidence="3" id="KW-0560">Oxidoreductase</keyword>